<evidence type="ECO:0000313" key="3">
    <source>
        <dbReference type="Proteomes" id="UP001498771"/>
    </source>
</evidence>
<sequence length="482" mass="53135">MQRTANLRAALAAIPALFPASIGGLHARVALALESLSDQNSKIHIALAPFYADRRITKRVPDALVIANMPVPVHKQAANEIEWFNNYRRRSLAKDSKIEAGPFLLTITNFMQSFTAPSPFLIKNNLVLNESVSQPLSLQDIYEPCHLHVFVSSDISSLTQPLPSDMLPAVRVLDLPDISAVDANVASSALIVSTSANSPESADVTSLIARLENRERIITDLLHSISNACTSYVLSSRAYIDSSSSFPTPSSATDIIATRKEWSRAAHTEIRDVLERGLAEFERRAVWWKLSFVIDDLQQIGETAVLRNFLPAAEKSLIYVLGQLSSLRPRDDPTTDADELLQIPKLPTTATAIDLARIRIAQDLLPNMQAQAQKLVLRTFFDTQLPIAVLAFAGWQVEMLQISGYAASAFALLGLVWGFKRVQSYWDGLVSAFARDVRDAAVEAVERSEAEIHSAWEAKVGKMRSRINEQAAAAEQLEKLLQ</sequence>
<dbReference type="PANTHER" id="PTHR38644:SF1">
    <property type="entry name" value="EXPRESSED PROTEIN"/>
    <property type="match status" value="1"/>
</dbReference>
<dbReference type="PANTHER" id="PTHR38644">
    <property type="entry name" value="EXPRESSED PROTEIN"/>
    <property type="match status" value="1"/>
</dbReference>
<feature type="domain" description="Mmc1 C-terminal" evidence="1">
    <location>
        <begin position="258"/>
        <end position="440"/>
    </location>
</feature>
<dbReference type="Pfam" id="PF23868">
    <property type="entry name" value="Mmc1_C"/>
    <property type="match status" value="1"/>
</dbReference>
<keyword evidence="3" id="KW-1185">Reference proteome</keyword>
<reference evidence="2 3" key="1">
    <citation type="submission" date="2024-03" db="EMBL/GenBank/DDBJ databases">
        <title>Genome-scale model development and genomic sequencing of the oleaginous clade Lipomyces.</title>
        <authorList>
            <consortium name="Lawrence Berkeley National Laboratory"/>
            <person name="Czajka J.J."/>
            <person name="Han Y."/>
            <person name="Kim J."/>
            <person name="Mondo S.J."/>
            <person name="Hofstad B.A."/>
            <person name="Robles A."/>
            <person name="Haridas S."/>
            <person name="Riley R."/>
            <person name="LaButti K."/>
            <person name="Pangilinan J."/>
            <person name="Andreopoulos W."/>
            <person name="Lipzen A."/>
            <person name="Yan J."/>
            <person name="Wang M."/>
            <person name="Ng V."/>
            <person name="Grigoriev I.V."/>
            <person name="Spatafora J.W."/>
            <person name="Magnuson J.K."/>
            <person name="Baker S.E."/>
            <person name="Pomraning K.R."/>
        </authorList>
    </citation>
    <scope>NUCLEOTIDE SEQUENCE [LARGE SCALE GENOMIC DNA]</scope>
    <source>
        <strain evidence="2 3">Phaff 52-87</strain>
    </source>
</reference>
<protein>
    <recommendedName>
        <fullName evidence="1">Mmc1 C-terminal domain-containing protein</fullName>
    </recommendedName>
</protein>
<evidence type="ECO:0000259" key="1">
    <source>
        <dbReference type="Pfam" id="PF23868"/>
    </source>
</evidence>
<dbReference type="InterPro" id="IPR056196">
    <property type="entry name" value="Mmc1_C"/>
</dbReference>
<gene>
    <name evidence="2" type="ORF">BZA70DRAFT_135072</name>
</gene>
<proteinExistence type="predicted"/>
<comment type="caution">
    <text evidence="2">The sequence shown here is derived from an EMBL/GenBank/DDBJ whole genome shotgun (WGS) entry which is preliminary data.</text>
</comment>
<dbReference type="Proteomes" id="UP001498771">
    <property type="component" value="Unassembled WGS sequence"/>
</dbReference>
<dbReference type="EMBL" id="JBBJBU010000003">
    <property type="protein sequence ID" value="KAK7206420.1"/>
    <property type="molecule type" value="Genomic_DNA"/>
</dbReference>
<dbReference type="GeneID" id="90035104"/>
<name>A0ABR1F991_9ASCO</name>
<evidence type="ECO:0000313" key="2">
    <source>
        <dbReference type="EMBL" id="KAK7206420.1"/>
    </source>
</evidence>
<organism evidence="2 3">
    <name type="scientific">Myxozyma melibiosi</name>
    <dbReference type="NCBI Taxonomy" id="54550"/>
    <lineage>
        <taxon>Eukaryota</taxon>
        <taxon>Fungi</taxon>
        <taxon>Dikarya</taxon>
        <taxon>Ascomycota</taxon>
        <taxon>Saccharomycotina</taxon>
        <taxon>Lipomycetes</taxon>
        <taxon>Lipomycetales</taxon>
        <taxon>Lipomycetaceae</taxon>
        <taxon>Myxozyma</taxon>
    </lineage>
</organism>
<dbReference type="RefSeq" id="XP_064769453.1">
    <property type="nucleotide sequence ID" value="XM_064909592.1"/>
</dbReference>
<accession>A0ABR1F991</accession>